<protein>
    <submittedName>
        <fullName evidence="4">Glycosyltransferase family 77 protein</fullName>
    </submittedName>
</protein>
<dbReference type="GO" id="GO:0052636">
    <property type="term" value="F:arabinosyltransferase activity"/>
    <property type="evidence" value="ECO:0007669"/>
    <property type="project" value="TreeGrafter"/>
</dbReference>
<dbReference type="InterPro" id="IPR053250">
    <property type="entry name" value="Glycosyltransferase_77"/>
</dbReference>
<dbReference type="Proteomes" id="UP000037460">
    <property type="component" value="Unassembled WGS sequence"/>
</dbReference>
<feature type="domain" description="Nucleotide-diphospho-sugar transferase" evidence="3">
    <location>
        <begin position="99"/>
        <end position="272"/>
    </location>
</feature>
<feature type="signal peptide" evidence="2">
    <location>
        <begin position="1"/>
        <end position="28"/>
    </location>
</feature>
<comment type="caution">
    <text evidence="4">The sequence shown here is derived from an EMBL/GenBank/DDBJ whole genome shotgun (WGS) entry which is preliminary data.</text>
</comment>
<keyword evidence="5" id="KW-1185">Reference proteome</keyword>
<keyword evidence="4" id="KW-0808">Transferase</keyword>
<reference evidence="5" key="1">
    <citation type="journal article" date="2015" name="PLoS Genet.">
        <title>Genome Sequence and Transcriptome Analyses of Chrysochromulina tobin: Metabolic Tools for Enhanced Algal Fitness in the Prominent Order Prymnesiales (Haptophyceae).</title>
        <authorList>
            <person name="Hovde B.T."/>
            <person name="Deodato C.R."/>
            <person name="Hunsperger H.M."/>
            <person name="Ryken S.A."/>
            <person name="Yost W."/>
            <person name="Jha R.K."/>
            <person name="Patterson J."/>
            <person name="Monnat R.J. Jr."/>
            <person name="Barlow S.B."/>
            <person name="Starkenburg S.R."/>
            <person name="Cattolico R.A."/>
        </authorList>
    </citation>
    <scope>NUCLEOTIDE SEQUENCE</scope>
    <source>
        <strain evidence="5">CCMP291</strain>
    </source>
</reference>
<proteinExistence type="predicted"/>
<dbReference type="InterPro" id="IPR005069">
    <property type="entry name" value="Nucl-diP-sugar_transferase"/>
</dbReference>
<dbReference type="EMBL" id="JWZX01002386">
    <property type="protein sequence ID" value="KOO29623.1"/>
    <property type="molecule type" value="Genomic_DNA"/>
</dbReference>
<accession>A0A0M0JU21</accession>
<name>A0A0M0JU21_9EUKA</name>
<organism evidence="4 5">
    <name type="scientific">Chrysochromulina tobinii</name>
    <dbReference type="NCBI Taxonomy" id="1460289"/>
    <lineage>
        <taxon>Eukaryota</taxon>
        <taxon>Haptista</taxon>
        <taxon>Haptophyta</taxon>
        <taxon>Prymnesiophyceae</taxon>
        <taxon>Prymnesiales</taxon>
        <taxon>Chrysochromulinaceae</taxon>
        <taxon>Chrysochromulina</taxon>
    </lineage>
</organism>
<dbReference type="GO" id="GO:0005794">
    <property type="term" value="C:Golgi apparatus"/>
    <property type="evidence" value="ECO:0007669"/>
    <property type="project" value="TreeGrafter"/>
</dbReference>
<dbReference type="AlphaFoldDB" id="A0A0M0JU21"/>
<evidence type="ECO:0000256" key="1">
    <source>
        <dbReference type="SAM" id="MobiDB-lite"/>
    </source>
</evidence>
<evidence type="ECO:0000313" key="5">
    <source>
        <dbReference type="Proteomes" id="UP000037460"/>
    </source>
</evidence>
<feature type="region of interest" description="Disordered" evidence="1">
    <location>
        <begin position="27"/>
        <end position="47"/>
    </location>
</feature>
<gene>
    <name evidence="4" type="ORF">Ctob_005443</name>
</gene>
<dbReference type="Pfam" id="PF03407">
    <property type="entry name" value="Nucleotid_trans"/>
    <property type="match status" value="1"/>
</dbReference>
<dbReference type="PANTHER" id="PTHR46936:SF1">
    <property type="entry name" value="ARABINOSYLTRANSFERASE XEG113"/>
    <property type="match status" value="1"/>
</dbReference>
<sequence>MRELLLLIITGGVLTLLLLSPIPPKGDGRRGGFDDQRNVKRESDTRRPGATMAELLSAVPVGTSTTESGTAWLAFGNAGATEMLMNWVHHVCKLGMGARTVIAAYDAELLATLRGLRIPAYNYTGALPQIHFRGTPFLFHRMGYLKAMTIREVLLTGRHVLVSDSDVAWVRDPLPELEALAAAGASLAPATDCLHIEADRDKSERPNAPYLCGHQPGSRSGAVFNTGIIFLAATNATVHFCERWAEATLHLPAEQWWSDDQGVFNKLLTGHGTWPFAATGFYPPRALDPRIRLRAHAFLSDPRTDADILRSSATVRSSSPAAPRTSDC</sequence>
<dbReference type="PANTHER" id="PTHR46936">
    <property type="entry name" value="ARABINOSYLTRANSFERASE XEG113"/>
    <property type="match status" value="1"/>
</dbReference>
<feature type="chain" id="PRO_5005602181" evidence="2">
    <location>
        <begin position="29"/>
        <end position="328"/>
    </location>
</feature>
<evidence type="ECO:0000256" key="2">
    <source>
        <dbReference type="SAM" id="SignalP"/>
    </source>
</evidence>
<evidence type="ECO:0000313" key="4">
    <source>
        <dbReference type="EMBL" id="KOO29623.1"/>
    </source>
</evidence>
<keyword evidence="2" id="KW-0732">Signal</keyword>
<evidence type="ECO:0000259" key="3">
    <source>
        <dbReference type="Pfam" id="PF03407"/>
    </source>
</evidence>